<organism evidence="3 4">
    <name type="scientific">Lingula anatina</name>
    <name type="common">Brachiopod</name>
    <name type="synonym">Lingula unguis</name>
    <dbReference type="NCBI Taxonomy" id="7574"/>
    <lineage>
        <taxon>Eukaryota</taxon>
        <taxon>Metazoa</taxon>
        <taxon>Spiralia</taxon>
        <taxon>Lophotrochozoa</taxon>
        <taxon>Brachiopoda</taxon>
        <taxon>Linguliformea</taxon>
        <taxon>Lingulata</taxon>
        <taxon>Lingulida</taxon>
        <taxon>Linguloidea</taxon>
        <taxon>Lingulidae</taxon>
        <taxon>Lingula</taxon>
    </lineage>
</organism>
<gene>
    <name evidence="4" type="primary">LOC106153373</name>
</gene>
<evidence type="ECO:0000256" key="2">
    <source>
        <dbReference type="SAM" id="MobiDB-lite"/>
    </source>
</evidence>
<dbReference type="PANTHER" id="PTHR34256:SF1">
    <property type="entry name" value="UPF0561 PROTEIN C2ORF68"/>
    <property type="match status" value="1"/>
</dbReference>
<dbReference type="InterPro" id="IPR018888">
    <property type="entry name" value="UPF0561"/>
</dbReference>
<keyword evidence="3" id="KW-1185">Reference proteome</keyword>
<feature type="region of interest" description="Disordered" evidence="2">
    <location>
        <begin position="33"/>
        <end position="68"/>
    </location>
</feature>
<dbReference type="Proteomes" id="UP000085678">
    <property type="component" value="Unplaced"/>
</dbReference>
<dbReference type="OMA" id="QVDRDNY"/>
<reference evidence="4" key="1">
    <citation type="submission" date="2025-08" db="UniProtKB">
        <authorList>
            <consortium name="RefSeq"/>
        </authorList>
    </citation>
    <scope>IDENTIFICATION</scope>
    <source>
        <tissue evidence="4">Gonads</tissue>
    </source>
</reference>
<name>A0A1S3H9P7_LINAN</name>
<dbReference type="RefSeq" id="XP_013382733.1">
    <property type="nucleotide sequence ID" value="XM_013527279.1"/>
</dbReference>
<sequence length="127" mass="14551">MAAKAKLDMKHGFMKSIVRNQVARDEYDKEVKAKIGDKKQTTSKSKRPEIQPYVPPPKSKSDQQTNQKEQLFRVEFEDKDGQMYSFIFYEDDSPSAVARQFGMDRGLPSPLISALADRLLDEMNNCT</sequence>
<dbReference type="Pfam" id="PF10573">
    <property type="entry name" value="UPF0561"/>
    <property type="match status" value="1"/>
</dbReference>
<proteinExistence type="inferred from homology"/>
<dbReference type="GeneID" id="106153373"/>
<dbReference type="InParanoid" id="A0A1S3H9P7"/>
<accession>A0A1S3H9P7</accession>
<dbReference type="KEGG" id="lak:106153373"/>
<evidence type="ECO:0000256" key="1">
    <source>
        <dbReference type="ARBA" id="ARBA00006905"/>
    </source>
</evidence>
<comment type="similarity">
    <text evidence="1">Belongs to the UPF0561 family.</text>
</comment>
<protein>
    <submittedName>
        <fullName evidence="4">UPF0561 protein C2orf68 homolog</fullName>
    </submittedName>
</protein>
<evidence type="ECO:0000313" key="3">
    <source>
        <dbReference type="Proteomes" id="UP000085678"/>
    </source>
</evidence>
<evidence type="ECO:0000313" key="4">
    <source>
        <dbReference type="RefSeq" id="XP_013382733.1"/>
    </source>
</evidence>
<dbReference type="OrthoDB" id="10033037at2759"/>
<dbReference type="AlphaFoldDB" id="A0A1S3H9P7"/>
<dbReference type="PANTHER" id="PTHR34256">
    <property type="entry name" value="UPF0561 PROTEIN C2ORF68"/>
    <property type="match status" value="1"/>
</dbReference>